<feature type="transmembrane region" description="Helical" evidence="7">
    <location>
        <begin position="491"/>
        <end position="524"/>
    </location>
</feature>
<dbReference type="Proteomes" id="UP000735302">
    <property type="component" value="Unassembled WGS sequence"/>
</dbReference>
<feature type="transmembrane region" description="Helical" evidence="7">
    <location>
        <begin position="288"/>
        <end position="308"/>
    </location>
</feature>
<gene>
    <name evidence="8" type="ORF">PoB_004424600</name>
</gene>
<evidence type="ECO:0000313" key="9">
    <source>
        <dbReference type="Proteomes" id="UP000735302"/>
    </source>
</evidence>
<feature type="transmembrane region" description="Helical" evidence="7">
    <location>
        <begin position="425"/>
        <end position="442"/>
    </location>
</feature>
<dbReference type="AlphaFoldDB" id="A0AAV4B311"/>
<evidence type="ECO:0000256" key="4">
    <source>
        <dbReference type="ARBA" id="ARBA00022989"/>
    </source>
</evidence>
<comment type="caution">
    <text evidence="7">Lacks conserved residue(s) required for the propagation of feature annotation.</text>
</comment>
<protein>
    <recommendedName>
        <fullName evidence="7">Choline transporter-like protein</fullName>
    </recommendedName>
</protein>
<comment type="function">
    <text evidence="7">Choline transporter.</text>
</comment>
<keyword evidence="6" id="KW-0325">Glycoprotein</keyword>
<reference evidence="8 9" key="1">
    <citation type="journal article" date="2021" name="Elife">
        <title>Chloroplast acquisition without the gene transfer in kleptoplastic sea slugs, Plakobranchus ocellatus.</title>
        <authorList>
            <person name="Maeda T."/>
            <person name="Takahashi S."/>
            <person name="Yoshida T."/>
            <person name="Shimamura S."/>
            <person name="Takaki Y."/>
            <person name="Nagai Y."/>
            <person name="Toyoda A."/>
            <person name="Suzuki Y."/>
            <person name="Arimoto A."/>
            <person name="Ishii H."/>
            <person name="Satoh N."/>
            <person name="Nishiyama T."/>
            <person name="Hasebe M."/>
            <person name="Maruyama T."/>
            <person name="Minagawa J."/>
            <person name="Obokata J."/>
            <person name="Shigenobu S."/>
        </authorList>
    </citation>
    <scope>NUCLEOTIDE SEQUENCE [LARGE SCALE GENOMIC DNA]</scope>
</reference>
<dbReference type="GO" id="GO:0022857">
    <property type="term" value="F:transmembrane transporter activity"/>
    <property type="evidence" value="ECO:0007669"/>
    <property type="project" value="UniProtKB-UniRule"/>
</dbReference>
<feature type="transmembrane region" description="Helical" evidence="7">
    <location>
        <begin position="371"/>
        <end position="390"/>
    </location>
</feature>
<keyword evidence="5 7" id="KW-0472">Membrane</keyword>
<organism evidence="8 9">
    <name type="scientific">Plakobranchus ocellatus</name>
    <dbReference type="NCBI Taxonomy" id="259542"/>
    <lineage>
        <taxon>Eukaryota</taxon>
        <taxon>Metazoa</taxon>
        <taxon>Spiralia</taxon>
        <taxon>Lophotrochozoa</taxon>
        <taxon>Mollusca</taxon>
        <taxon>Gastropoda</taxon>
        <taxon>Heterobranchia</taxon>
        <taxon>Euthyneura</taxon>
        <taxon>Panpulmonata</taxon>
        <taxon>Sacoglossa</taxon>
        <taxon>Placobranchoidea</taxon>
        <taxon>Plakobranchidae</taxon>
        <taxon>Plakobranchus</taxon>
    </lineage>
</organism>
<comment type="similarity">
    <text evidence="2 7">Belongs to the CTL (choline transporter-like) family.</text>
</comment>
<comment type="caution">
    <text evidence="8">The sequence shown here is derived from an EMBL/GenBank/DDBJ whole genome shotgun (WGS) entry which is preliminary data.</text>
</comment>
<proteinExistence type="inferred from homology"/>
<evidence type="ECO:0000256" key="5">
    <source>
        <dbReference type="ARBA" id="ARBA00023136"/>
    </source>
</evidence>
<evidence type="ECO:0000256" key="1">
    <source>
        <dbReference type="ARBA" id="ARBA00004141"/>
    </source>
</evidence>
<name>A0AAV4B311_9GAST</name>
<feature type="transmembrane region" description="Helical" evidence="7">
    <location>
        <begin position="315"/>
        <end position="337"/>
    </location>
</feature>
<dbReference type="PANTHER" id="PTHR12385">
    <property type="entry name" value="CHOLINE TRANSPORTER-LIKE (SLC FAMILY 44)"/>
    <property type="match status" value="1"/>
</dbReference>
<evidence type="ECO:0000256" key="3">
    <source>
        <dbReference type="ARBA" id="ARBA00022692"/>
    </source>
</evidence>
<accession>A0AAV4B311</accession>
<keyword evidence="4 7" id="KW-1133">Transmembrane helix</keyword>
<comment type="subcellular location">
    <subcellularLocation>
        <location evidence="7">Cell membrane</location>
        <topology evidence="7">Multi-pass membrane protein</topology>
    </subcellularLocation>
    <subcellularLocation>
        <location evidence="1">Membrane</location>
        <topology evidence="1">Multi-pass membrane protein</topology>
    </subcellularLocation>
</comment>
<keyword evidence="9" id="KW-1185">Reference proteome</keyword>
<dbReference type="InterPro" id="IPR007603">
    <property type="entry name" value="Choline_transptr-like"/>
</dbReference>
<dbReference type="PANTHER" id="PTHR12385:SF14">
    <property type="entry name" value="CHOLINE TRANSPORTER-LIKE 2"/>
    <property type="match status" value="1"/>
</dbReference>
<evidence type="ECO:0000256" key="2">
    <source>
        <dbReference type="ARBA" id="ARBA00007168"/>
    </source>
</evidence>
<evidence type="ECO:0000313" key="8">
    <source>
        <dbReference type="EMBL" id="GFO17741.1"/>
    </source>
</evidence>
<evidence type="ECO:0000256" key="7">
    <source>
        <dbReference type="RuleBase" id="RU368066"/>
    </source>
</evidence>
<evidence type="ECO:0000256" key="6">
    <source>
        <dbReference type="ARBA" id="ARBA00023180"/>
    </source>
</evidence>
<keyword evidence="3 7" id="KW-0812">Transmembrane</keyword>
<sequence length="636" mass="71714">MSRKNSEDDEAVELQKIEVKDAGDEEVQTKVESAQLLHASSNKLAEAPLGAEDVDAIDGRVLREYGEPLQYDPTFKGPIKNRSCTDIICCLMFVICLLVMVAVSIIAYFHGDPYRLVYPTNSQGQICGKGPFKDKPNLFFFDLVTCAKLGPAVVTGCPTPQVCVEKCPSKNYVYVTAARSDLICLSKVDHTISPYKEMTVDELIKKNLCASYYLNSRPILGRCVPKIFSDAIDTSKSLVDSNGNVSLARANGESVTIDHIKNGTLNLLRFFKLKGIAELLFMDVVNSVHIIIACLVVAMILAMIWIVLLRWVTHIMVWLSIILFFCLFAFATGFSFYKYYEVKNMNVTSEYKLPEEFKFELDYVLSMERTWLIFGCTSGTILVIFLLIILTLCGRIRLATNLIAEGSVAVSHMWCVLFWPITPFLLKAGVIIYFVTSTFYIASMGPKEFYNGTSDMADILDRFPCNPEGNSTLSELCGFVMYGGDEYKTPMLIYMLFMFYWLINFVLALEEMALAGAFASYYWAWDKERDIPAWPLAASLYRSLRYHTGSLAFGSLLVSSVQMIVSALEYIDRKLKSSENNVAKFFVKCLKCCSLCLEKILRYINKNAYIMIAVHGRNFCTATKDGFLLVMRNVLR</sequence>
<dbReference type="GO" id="GO:0005886">
    <property type="term" value="C:plasma membrane"/>
    <property type="evidence" value="ECO:0007669"/>
    <property type="project" value="UniProtKB-SubCell"/>
</dbReference>
<dbReference type="Pfam" id="PF04515">
    <property type="entry name" value="Choline_transpo"/>
    <property type="match status" value="1"/>
</dbReference>
<feature type="transmembrane region" description="Helical" evidence="7">
    <location>
        <begin position="87"/>
        <end position="109"/>
    </location>
</feature>
<dbReference type="EMBL" id="BLXT01004871">
    <property type="protein sequence ID" value="GFO17741.1"/>
    <property type="molecule type" value="Genomic_DNA"/>
</dbReference>